<reference evidence="2 3" key="1">
    <citation type="submission" date="2015-01" db="EMBL/GenBank/DDBJ databases">
        <title>The Genome Sequence of Cryptococcus gattii Ram5.</title>
        <authorList>
            <consortium name="The Broad Institute Genomics Platform"/>
            <person name="Cuomo C."/>
            <person name="Litvintseva A."/>
            <person name="Chen Y."/>
            <person name="Heitman J."/>
            <person name="Sun S."/>
            <person name="Springer D."/>
            <person name="Dromer F."/>
            <person name="Young S."/>
            <person name="Zeng Q."/>
            <person name="Gargeya S."/>
            <person name="Abouelleil A."/>
            <person name="Alvarado L."/>
            <person name="Chapman S.B."/>
            <person name="Gainer-Dewar J."/>
            <person name="Goldberg J."/>
            <person name="Griggs A."/>
            <person name="Gujja S."/>
            <person name="Hansen M."/>
            <person name="Howarth C."/>
            <person name="Imamovic A."/>
            <person name="Larimer J."/>
            <person name="Murphy C."/>
            <person name="Naylor J."/>
            <person name="Pearson M."/>
            <person name="Priest M."/>
            <person name="Roberts A."/>
            <person name="Saif S."/>
            <person name="Shea T."/>
            <person name="Sykes S."/>
            <person name="Wortman J."/>
            <person name="Nusbaum C."/>
            <person name="Birren B."/>
        </authorList>
    </citation>
    <scope>NUCLEOTIDE SEQUENCE [LARGE SCALE GENOMIC DNA]</scope>
    <source>
        <strain evidence="2 3">Ram5</strain>
    </source>
</reference>
<gene>
    <name evidence="2" type="ORF">I313_02300</name>
</gene>
<feature type="region of interest" description="Disordered" evidence="1">
    <location>
        <begin position="1"/>
        <end position="43"/>
    </location>
</feature>
<dbReference type="HOGENOM" id="CLU_1626971_0_0_1"/>
<organism evidence="2 3">
    <name type="scientific">Cryptococcus deuterogattii Ram5</name>
    <dbReference type="NCBI Taxonomy" id="1296110"/>
    <lineage>
        <taxon>Eukaryota</taxon>
        <taxon>Fungi</taxon>
        <taxon>Dikarya</taxon>
        <taxon>Basidiomycota</taxon>
        <taxon>Agaricomycotina</taxon>
        <taxon>Tremellomycetes</taxon>
        <taxon>Tremellales</taxon>
        <taxon>Cryptococcaceae</taxon>
        <taxon>Cryptococcus</taxon>
        <taxon>Cryptococcus gattii species complex</taxon>
    </lineage>
</organism>
<sequence length="163" mass="19410">MNYYQSDRDPINPNRPASYLPVATNPRPYYNESALRPPSRELNAPMQDYGAQWTTQGMYRQYPTEEYTGAAVPRREIDLREQLERRRKERGIERLREELKIERQRDKLMMERQRQEREIEQLLQELEQGRRRKEKEGATKLKMRMAAPPQPSSPALTPSTHVP</sequence>
<feature type="compositionally biased region" description="Basic and acidic residues" evidence="1">
    <location>
        <begin position="1"/>
        <end position="10"/>
    </location>
</feature>
<dbReference type="EMBL" id="KN847899">
    <property type="protein sequence ID" value="KIR42133.1"/>
    <property type="molecule type" value="Genomic_DNA"/>
</dbReference>
<dbReference type="AlphaFoldDB" id="A0A0D0U1T1"/>
<keyword evidence="3" id="KW-1185">Reference proteome</keyword>
<accession>A0A0D0U1T1</accession>
<dbReference type="Proteomes" id="UP000053392">
    <property type="component" value="Unassembled WGS sequence"/>
</dbReference>
<evidence type="ECO:0000256" key="1">
    <source>
        <dbReference type="SAM" id="MobiDB-lite"/>
    </source>
</evidence>
<evidence type="ECO:0000313" key="3">
    <source>
        <dbReference type="Proteomes" id="UP000053392"/>
    </source>
</evidence>
<name>A0A0D0U1T1_9TREE</name>
<proteinExistence type="predicted"/>
<protein>
    <submittedName>
        <fullName evidence="2">Uncharacterized protein</fullName>
    </submittedName>
</protein>
<feature type="compositionally biased region" description="Polar residues" evidence="1">
    <location>
        <begin position="153"/>
        <end position="163"/>
    </location>
</feature>
<feature type="region of interest" description="Disordered" evidence="1">
    <location>
        <begin position="124"/>
        <end position="163"/>
    </location>
</feature>
<evidence type="ECO:0000313" key="2">
    <source>
        <dbReference type="EMBL" id="KIR42133.1"/>
    </source>
</evidence>